<accession>A0A5N6QXJ4</accession>
<gene>
    <name evidence="1" type="ORF">FH972_008082</name>
</gene>
<reference evidence="1 2" key="1">
    <citation type="submission" date="2019-06" db="EMBL/GenBank/DDBJ databases">
        <title>A chromosomal-level reference genome of Carpinus fangiana (Coryloideae, Betulaceae).</title>
        <authorList>
            <person name="Yang X."/>
            <person name="Wang Z."/>
            <person name="Zhang L."/>
            <person name="Hao G."/>
            <person name="Liu J."/>
            <person name="Yang Y."/>
        </authorList>
    </citation>
    <scope>NUCLEOTIDE SEQUENCE [LARGE SCALE GENOMIC DNA]</scope>
    <source>
        <strain evidence="1">Cfa_2016G</strain>
        <tissue evidence="1">Leaf</tissue>
    </source>
</reference>
<sequence>MDNGLYQNSMKVFNSPHYVERSAPIREISLAGLELEVCEVEEHIPLVCCPAMGFLGKNGSQYVDRALKLVEDFSHFVGISCDGFKWKLSELFANISQTMRRRERASPQM</sequence>
<dbReference type="Proteomes" id="UP000327013">
    <property type="component" value="Chromosome 3"/>
</dbReference>
<protein>
    <submittedName>
        <fullName evidence="1">Uncharacterized protein</fullName>
    </submittedName>
</protein>
<evidence type="ECO:0000313" key="2">
    <source>
        <dbReference type="Proteomes" id="UP000327013"/>
    </source>
</evidence>
<organism evidence="1 2">
    <name type="scientific">Carpinus fangiana</name>
    <dbReference type="NCBI Taxonomy" id="176857"/>
    <lineage>
        <taxon>Eukaryota</taxon>
        <taxon>Viridiplantae</taxon>
        <taxon>Streptophyta</taxon>
        <taxon>Embryophyta</taxon>
        <taxon>Tracheophyta</taxon>
        <taxon>Spermatophyta</taxon>
        <taxon>Magnoliopsida</taxon>
        <taxon>eudicotyledons</taxon>
        <taxon>Gunneridae</taxon>
        <taxon>Pentapetalae</taxon>
        <taxon>rosids</taxon>
        <taxon>fabids</taxon>
        <taxon>Fagales</taxon>
        <taxon>Betulaceae</taxon>
        <taxon>Carpinus</taxon>
    </lineage>
</organism>
<keyword evidence="2" id="KW-1185">Reference proteome</keyword>
<dbReference type="AlphaFoldDB" id="A0A5N6QXJ4"/>
<dbReference type="EMBL" id="CM017323">
    <property type="protein sequence ID" value="KAE8022267.1"/>
    <property type="molecule type" value="Genomic_DNA"/>
</dbReference>
<evidence type="ECO:0000313" key="1">
    <source>
        <dbReference type="EMBL" id="KAE8022267.1"/>
    </source>
</evidence>
<proteinExistence type="predicted"/>
<name>A0A5N6QXJ4_9ROSI</name>